<gene>
    <name evidence="1" type="ORF">GCM10007067_26640</name>
</gene>
<organism evidence="1 2">
    <name type="scientific">Cognatilysobacter bugurensis</name>
    <dbReference type="NCBI Taxonomy" id="543356"/>
    <lineage>
        <taxon>Bacteria</taxon>
        <taxon>Pseudomonadati</taxon>
        <taxon>Pseudomonadota</taxon>
        <taxon>Gammaproteobacteria</taxon>
        <taxon>Lysobacterales</taxon>
        <taxon>Lysobacteraceae</taxon>
        <taxon>Cognatilysobacter</taxon>
    </lineage>
</organism>
<dbReference type="PANTHER" id="PTHR39600:SF1">
    <property type="entry name" value="PEPTIDASE INHIBITOR I78 FAMILY PROTEIN"/>
    <property type="match status" value="1"/>
</dbReference>
<dbReference type="PROSITE" id="PS51257">
    <property type="entry name" value="PROKAR_LIPOPROTEIN"/>
    <property type="match status" value="1"/>
</dbReference>
<dbReference type="RefSeq" id="WP_189457467.1">
    <property type="nucleotide sequence ID" value="NZ_BMYD01000005.1"/>
</dbReference>
<accession>A0A918T4R9</accession>
<dbReference type="PANTHER" id="PTHR39600">
    <property type="entry name" value="PEPTIDASE INHIBITOR I78 FAMILY PROTEIN"/>
    <property type="match status" value="1"/>
</dbReference>
<sequence>MIERRRADRRPSRFDIRSVAAPLVVLMLSVGACATMGPPPEPGAVSSGGQGMCNAEAVRWAIGREPTQDVVERARVESGSSTVRVIRPGEVVTMDYRADRLNLDVNAQGAISGARCG</sequence>
<dbReference type="Pfam" id="PF11720">
    <property type="entry name" value="Inhibitor_I78"/>
    <property type="match status" value="1"/>
</dbReference>
<evidence type="ECO:0000313" key="1">
    <source>
        <dbReference type="EMBL" id="GHA87388.1"/>
    </source>
</evidence>
<proteinExistence type="predicted"/>
<dbReference type="Gene3D" id="3.30.10.10">
    <property type="entry name" value="Trypsin Inhibitor V, subunit A"/>
    <property type="match status" value="1"/>
</dbReference>
<evidence type="ECO:0000313" key="2">
    <source>
        <dbReference type="Proteomes" id="UP000646426"/>
    </source>
</evidence>
<dbReference type="Proteomes" id="UP000646426">
    <property type="component" value="Unassembled WGS sequence"/>
</dbReference>
<name>A0A918T4R9_9GAMM</name>
<keyword evidence="2" id="KW-1185">Reference proteome</keyword>
<dbReference type="AlphaFoldDB" id="A0A918T4R9"/>
<reference evidence="1" key="1">
    <citation type="journal article" date="2014" name="Int. J. Syst. Evol. Microbiol.">
        <title>Complete genome sequence of Corynebacterium casei LMG S-19264T (=DSM 44701T), isolated from a smear-ripened cheese.</title>
        <authorList>
            <consortium name="US DOE Joint Genome Institute (JGI-PGF)"/>
            <person name="Walter F."/>
            <person name="Albersmeier A."/>
            <person name="Kalinowski J."/>
            <person name="Ruckert C."/>
        </authorList>
    </citation>
    <scope>NUCLEOTIDE SEQUENCE</scope>
    <source>
        <strain evidence="1">KCTC 23077</strain>
    </source>
</reference>
<dbReference type="InterPro" id="IPR021719">
    <property type="entry name" value="Prot_inh_I78"/>
</dbReference>
<dbReference type="EMBL" id="BMYD01000005">
    <property type="protein sequence ID" value="GHA87388.1"/>
    <property type="molecule type" value="Genomic_DNA"/>
</dbReference>
<reference evidence="1" key="2">
    <citation type="submission" date="2020-09" db="EMBL/GenBank/DDBJ databases">
        <authorList>
            <person name="Sun Q."/>
            <person name="Kim S."/>
        </authorList>
    </citation>
    <scope>NUCLEOTIDE SEQUENCE</scope>
    <source>
        <strain evidence="1">KCTC 23077</strain>
    </source>
</reference>
<protein>
    <recommendedName>
        <fullName evidence="3">Peptidase inhibitor I78 family protein</fullName>
    </recommendedName>
</protein>
<comment type="caution">
    <text evidence="1">The sequence shown here is derived from an EMBL/GenBank/DDBJ whole genome shotgun (WGS) entry which is preliminary data.</text>
</comment>
<evidence type="ECO:0008006" key="3">
    <source>
        <dbReference type="Google" id="ProtNLM"/>
    </source>
</evidence>